<evidence type="ECO:0000256" key="5">
    <source>
        <dbReference type="HAMAP-Rule" id="MF_00905"/>
    </source>
</evidence>
<dbReference type="EMBL" id="BAABFC010000024">
    <property type="protein sequence ID" value="GAA4503311.1"/>
    <property type="molecule type" value="Genomic_DNA"/>
</dbReference>
<dbReference type="Proteomes" id="UP001501321">
    <property type="component" value="Unassembled WGS sequence"/>
</dbReference>
<comment type="similarity">
    <text evidence="4 5">Belongs to the cyclic nucleotide phosphodiesterase class-III family.</text>
</comment>
<comment type="function">
    <text evidence="5">Hydrolyzes cAMP to 5'-AMP. Plays an important regulatory role in modulating the intracellular concentration of cAMP, thereby influencing cAMP-dependent processes.</text>
</comment>
<reference evidence="8" key="1">
    <citation type="journal article" date="2019" name="Int. J. Syst. Evol. Microbiol.">
        <title>The Global Catalogue of Microorganisms (GCM) 10K type strain sequencing project: providing services to taxonomists for standard genome sequencing and annotation.</title>
        <authorList>
            <consortium name="The Broad Institute Genomics Platform"/>
            <consortium name="The Broad Institute Genome Sequencing Center for Infectious Disease"/>
            <person name="Wu L."/>
            <person name="Ma J."/>
        </authorList>
    </citation>
    <scope>NUCLEOTIDE SEQUENCE [LARGE SCALE GENOMIC DNA]</scope>
    <source>
        <strain evidence="8">JCM 32226</strain>
    </source>
</reference>
<feature type="binding site" evidence="5">
    <location>
        <position position="93"/>
    </location>
    <ligand>
        <name>Fe cation</name>
        <dbReference type="ChEBI" id="CHEBI:24875"/>
        <label>2</label>
    </ligand>
</feature>
<feature type="binding site" evidence="5">
    <location>
        <position position="203"/>
    </location>
    <ligand>
        <name>Fe cation</name>
        <dbReference type="ChEBI" id="CHEBI:24875"/>
        <label>1</label>
    </ligand>
</feature>
<sequence length="273" mass="30620">MDTVSLSPAHDAVVRLLQISDSHLYAEEDGRLLGVRTADSFNAVIKAIVDQKLSFDLVLATGDLSQDYSTGSYQRFAQAVRPLAKPLFWLPGNHDDGPLMRNVMPEVGISNARQILLPHWQIIMLDTQVYGVPHGWIKPDQLSFLEQCLVSQPDRFTLICLHHHCHPVGCGWLDQHDLKNANHLLDLLARHPKTRLVLGGHVHQEYDQVHNGIRFLTSPSTCIQFMPGCNDFTLDDAGPGWRYLQLYADGHVATQVWRLPTGSFLPEAFATGY</sequence>
<evidence type="ECO:0000256" key="4">
    <source>
        <dbReference type="ARBA" id="ARBA00025742"/>
    </source>
</evidence>
<feature type="binding site" evidence="5">
    <location>
        <begin position="93"/>
        <end position="94"/>
    </location>
    <ligand>
        <name>AMP</name>
        <dbReference type="ChEBI" id="CHEBI:456215"/>
    </ligand>
</feature>
<dbReference type="InterPro" id="IPR004843">
    <property type="entry name" value="Calcineurin-like_PHP"/>
</dbReference>
<comment type="catalytic activity">
    <reaction evidence="5">
        <text>3',5'-cyclic AMP + H2O = AMP + H(+)</text>
        <dbReference type="Rhea" id="RHEA:25277"/>
        <dbReference type="ChEBI" id="CHEBI:15377"/>
        <dbReference type="ChEBI" id="CHEBI:15378"/>
        <dbReference type="ChEBI" id="CHEBI:58165"/>
        <dbReference type="ChEBI" id="CHEBI:456215"/>
        <dbReference type="EC" id="3.1.4.53"/>
    </reaction>
</comment>
<feature type="binding site" evidence="5">
    <location>
        <position position="63"/>
    </location>
    <ligand>
        <name>Fe cation</name>
        <dbReference type="ChEBI" id="CHEBI:24875"/>
        <label>1</label>
    </ligand>
</feature>
<dbReference type="InterPro" id="IPR046379">
    <property type="entry name" value="cAMP_phosphodiest_CpdA"/>
</dbReference>
<evidence type="ECO:0000313" key="8">
    <source>
        <dbReference type="Proteomes" id="UP001501321"/>
    </source>
</evidence>
<dbReference type="InterPro" id="IPR050884">
    <property type="entry name" value="CNP_phosphodiesterase-III"/>
</dbReference>
<keyword evidence="1 5" id="KW-0479">Metal-binding</keyword>
<dbReference type="PANTHER" id="PTHR42988:SF2">
    <property type="entry name" value="CYCLIC NUCLEOTIDE PHOSPHODIESTERASE CBUA0032-RELATED"/>
    <property type="match status" value="1"/>
</dbReference>
<feature type="binding site" evidence="5">
    <location>
        <position position="201"/>
    </location>
    <ligand>
        <name>Fe cation</name>
        <dbReference type="ChEBI" id="CHEBI:24875"/>
        <label>2</label>
    </ligand>
</feature>
<feature type="binding site" evidence="5">
    <location>
        <position position="162"/>
    </location>
    <ligand>
        <name>Fe cation</name>
        <dbReference type="ChEBI" id="CHEBI:24875"/>
        <label>2</label>
    </ligand>
</feature>
<feature type="binding site" evidence="5">
    <location>
        <position position="23"/>
    </location>
    <ligand>
        <name>Fe cation</name>
        <dbReference type="ChEBI" id="CHEBI:24875"/>
        <label>1</label>
    </ligand>
</feature>
<keyword evidence="5" id="KW-0547">Nucleotide-binding</keyword>
<dbReference type="RefSeq" id="WP_345014474.1">
    <property type="nucleotide sequence ID" value="NZ_BAABFC010000024.1"/>
</dbReference>
<feature type="binding site" evidence="5">
    <location>
        <position position="203"/>
    </location>
    <ligand>
        <name>AMP</name>
        <dbReference type="ChEBI" id="CHEBI:456215"/>
    </ligand>
</feature>
<comment type="caution">
    <text evidence="7">The sequence shown here is derived from an EMBL/GenBank/DDBJ whole genome shotgun (WGS) entry which is preliminary data.</text>
</comment>
<evidence type="ECO:0000313" key="7">
    <source>
        <dbReference type="EMBL" id="GAA4503311.1"/>
    </source>
</evidence>
<feature type="domain" description="Calcineurin-like phosphoesterase" evidence="6">
    <location>
        <begin position="15"/>
        <end position="204"/>
    </location>
</feature>
<name>A0ABP8QH63_9GAMM</name>
<evidence type="ECO:0000256" key="2">
    <source>
        <dbReference type="ARBA" id="ARBA00022801"/>
    </source>
</evidence>
<keyword evidence="2 5" id="KW-0378">Hydrolase</keyword>
<dbReference type="InterPro" id="IPR029052">
    <property type="entry name" value="Metallo-depent_PP-like"/>
</dbReference>
<dbReference type="SUPFAM" id="SSF56300">
    <property type="entry name" value="Metallo-dependent phosphatases"/>
    <property type="match status" value="1"/>
</dbReference>
<protein>
    <recommendedName>
        <fullName evidence="5">3',5'-cyclic adenosine monophosphate phosphodiesterase CpdA</fullName>
        <shortName evidence="5">3',5'-cyclic AMP phosphodiesterase</shortName>
        <shortName evidence="5">cAMP phosphodiesterase</shortName>
        <ecNumber evidence="5">3.1.4.53</ecNumber>
    </recommendedName>
</protein>
<feature type="binding site" evidence="5">
    <location>
        <position position="63"/>
    </location>
    <ligand>
        <name>AMP</name>
        <dbReference type="ChEBI" id="CHEBI:456215"/>
    </ligand>
</feature>
<evidence type="ECO:0000256" key="1">
    <source>
        <dbReference type="ARBA" id="ARBA00022723"/>
    </source>
</evidence>
<feature type="binding site" evidence="5">
    <location>
        <position position="23"/>
    </location>
    <ligand>
        <name>AMP</name>
        <dbReference type="ChEBI" id="CHEBI:456215"/>
    </ligand>
</feature>
<dbReference type="CDD" id="cd07402">
    <property type="entry name" value="MPP_GpdQ"/>
    <property type="match status" value="1"/>
</dbReference>
<evidence type="ECO:0000256" key="3">
    <source>
        <dbReference type="ARBA" id="ARBA00023004"/>
    </source>
</evidence>
<keyword evidence="5" id="KW-0114">cAMP</keyword>
<evidence type="ECO:0000259" key="6">
    <source>
        <dbReference type="Pfam" id="PF00149"/>
    </source>
</evidence>
<dbReference type="HAMAP" id="MF_00905">
    <property type="entry name" value="cAMP_phosphodiest_CpdA"/>
    <property type="match status" value="1"/>
</dbReference>
<accession>A0ABP8QH63</accession>
<dbReference type="NCBIfam" id="NF008359">
    <property type="entry name" value="PRK11148.1"/>
    <property type="match status" value="1"/>
</dbReference>
<keyword evidence="3 5" id="KW-0408">Iron</keyword>
<comment type="cofactor">
    <cofactor evidence="5">
        <name>Fe(2+)</name>
        <dbReference type="ChEBI" id="CHEBI:29033"/>
    </cofactor>
    <text evidence="5">Binds 2 Fe(2+) ions per subunit.</text>
</comment>
<dbReference type="EC" id="3.1.4.53" evidence="5"/>
<feature type="binding site" evidence="5">
    <location>
        <position position="21"/>
    </location>
    <ligand>
        <name>Fe cation</name>
        <dbReference type="ChEBI" id="CHEBI:24875"/>
        <label>1</label>
    </ligand>
</feature>
<dbReference type="Pfam" id="PF00149">
    <property type="entry name" value="Metallophos"/>
    <property type="match status" value="1"/>
</dbReference>
<keyword evidence="8" id="KW-1185">Reference proteome</keyword>
<dbReference type="PANTHER" id="PTHR42988">
    <property type="entry name" value="PHOSPHOHYDROLASE"/>
    <property type="match status" value="1"/>
</dbReference>
<dbReference type="Gene3D" id="3.60.21.10">
    <property type="match status" value="1"/>
</dbReference>
<organism evidence="7 8">
    <name type="scientific">Pseudaeromonas paramecii</name>
    <dbReference type="NCBI Taxonomy" id="2138166"/>
    <lineage>
        <taxon>Bacteria</taxon>
        <taxon>Pseudomonadati</taxon>
        <taxon>Pseudomonadota</taxon>
        <taxon>Gammaproteobacteria</taxon>
        <taxon>Aeromonadales</taxon>
        <taxon>Aeromonadaceae</taxon>
        <taxon>Pseudaeromonas</taxon>
    </lineage>
</organism>
<gene>
    <name evidence="5 7" type="primary">cpdA</name>
    <name evidence="7" type="ORF">GCM10023095_29360</name>
</gene>
<dbReference type="InterPro" id="IPR026575">
    <property type="entry name" value="GpdQ/CpdA-like"/>
</dbReference>
<proteinExistence type="inferred from homology"/>
<feature type="binding site" evidence="5">
    <location>
        <position position="63"/>
    </location>
    <ligand>
        <name>Fe cation</name>
        <dbReference type="ChEBI" id="CHEBI:24875"/>
        <label>2</label>
    </ligand>
</feature>